<gene>
    <name evidence="2" type="primary">LOC142175162</name>
</gene>
<proteinExistence type="predicted"/>
<dbReference type="RefSeq" id="XP_075097842.1">
    <property type="nucleotide sequence ID" value="XM_075241741.1"/>
</dbReference>
<protein>
    <submittedName>
        <fullName evidence="2">Uncharacterized protein LOC142175162</fullName>
    </submittedName>
</protein>
<reference evidence="2" key="2">
    <citation type="submission" date="2025-08" db="UniProtKB">
        <authorList>
            <consortium name="RefSeq"/>
        </authorList>
    </citation>
    <scope>IDENTIFICATION</scope>
    <source>
        <tissue evidence="2">Leaf</tissue>
    </source>
</reference>
<keyword evidence="1" id="KW-1185">Reference proteome</keyword>
<name>A0AC58TKT7_TOBAC</name>
<organism evidence="1 2">
    <name type="scientific">Nicotiana tabacum</name>
    <name type="common">Common tobacco</name>
    <dbReference type="NCBI Taxonomy" id="4097"/>
    <lineage>
        <taxon>Eukaryota</taxon>
        <taxon>Viridiplantae</taxon>
        <taxon>Streptophyta</taxon>
        <taxon>Embryophyta</taxon>
        <taxon>Tracheophyta</taxon>
        <taxon>Spermatophyta</taxon>
        <taxon>Magnoliopsida</taxon>
        <taxon>eudicotyledons</taxon>
        <taxon>Gunneridae</taxon>
        <taxon>Pentapetalae</taxon>
        <taxon>asterids</taxon>
        <taxon>lamiids</taxon>
        <taxon>Solanales</taxon>
        <taxon>Solanaceae</taxon>
        <taxon>Nicotianoideae</taxon>
        <taxon>Nicotianeae</taxon>
        <taxon>Nicotiana</taxon>
    </lineage>
</organism>
<reference evidence="1" key="1">
    <citation type="journal article" date="2014" name="Nat. Commun.">
        <title>The tobacco genome sequence and its comparison with those of tomato and potato.</title>
        <authorList>
            <person name="Sierro N."/>
            <person name="Battey J.N."/>
            <person name="Ouadi S."/>
            <person name="Bakaher N."/>
            <person name="Bovet L."/>
            <person name="Willig A."/>
            <person name="Goepfert S."/>
            <person name="Peitsch M.C."/>
            <person name="Ivanov N.V."/>
        </authorList>
    </citation>
    <scope>NUCLEOTIDE SEQUENCE [LARGE SCALE GENOMIC DNA]</scope>
</reference>
<evidence type="ECO:0000313" key="2">
    <source>
        <dbReference type="RefSeq" id="XP_075097842.1"/>
    </source>
</evidence>
<accession>A0AC58TKT7</accession>
<dbReference type="Proteomes" id="UP000790787">
    <property type="component" value="Chromosome 21"/>
</dbReference>
<evidence type="ECO:0000313" key="1">
    <source>
        <dbReference type="Proteomes" id="UP000790787"/>
    </source>
</evidence>
<sequence length="309" mass="34336">MLRDQSLKTKYLDDTNTKEANIVKSHLDSQLPVLAVEDTIPKTVIFDDLPCAYIAKTRLDTSPLSLLVKGLSFPLNGYGQELDMEFGYKVFDILPKRDILATFRGPNRAISSLPYDFGLPDCKWVDTGQLRALDDAKTEETTLEDTMESVAIVCISSCEEQPAAQVIIIVIESAMDYENSSTVDKVFDENVQRNNDDPLNPFLHKDSFFISQGSLNCLIPIVTANFFGNEQFTTDSLKFRTQKIPIGEKILELWGSMVCYLLVMESLGGSNRTLAHTLTIGLTPGSQSFLLVMDIEGVHTQCTSLSNQA</sequence>